<sequence length="349" mass="38442">MKSIYTLILLVLSQLTFSQSSFNFHGITIKRGTKQHFKIPISNGDNATFIPITVFCGAQKGPTLGITAGVHGYEYPPILAGQQLIKSINPKTLKGIVILVQIANLESFIGRSPYVNPKDGKNLNRIFPGNKNGSITEKIADFITKNVIAKSDYFLDMHAGDAPEDLMPYAAYYSNSTMPKVSNIGKNMAKALGFDYIIVFETDGKDYLKKEHPSLYCSAEAFKRGIPAVDIECGRLGLSEKEAINSIETGVLNLLNQLEMVDTSVNVKTNNSYQFISKRVSQESKHQGIFYPLKQSGDYVKQGMKIGTITDYFGNTIETIFAETNGVILFMLGTPPINKKDTIVVIGKV</sequence>
<evidence type="ECO:0000313" key="8">
    <source>
        <dbReference type="Proteomes" id="UP000321790"/>
    </source>
</evidence>
<comment type="caution">
    <text evidence="7">The sequence shown here is derived from an EMBL/GenBank/DDBJ whole genome shotgun (WGS) entry which is preliminary data.</text>
</comment>
<dbReference type="Pfam" id="PF24827">
    <property type="entry name" value="AstE_AspA_cat"/>
    <property type="match status" value="1"/>
</dbReference>
<evidence type="ECO:0000256" key="1">
    <source>
        <dbReference type="ARBA" id="ARBA00001947"/>
    </source>
</evidence>
<dbReference type="SUPFAM" id="SSF53187">
    <property type="entry name" value="Zn-dependent exopeptidases"/>
    <property type="match status" value="1"/>
</dbReference>
<dbReference type="InterPro" id="IPR055438">
    <property type="entry name" value="AstE_AspA_cat"/>
</dbReference>
<evidence type="ECO:0000313" key="7">
    <source>
        <dbReference type="EMBL" id="TXE13866.1"/>
    </source>
</evidence>
<keyword evidence="5" id="KW-0732">Signal</keyword>
<dbReference type="GO" id="GO:0016811">
    <property type="term" value="F:hydrolase activity, acting on carbon-nitrogen (but not peptide) bonds, in linear amides"/>
    <property type="evidence" value="ECO:0007669"/>
    <property type="project" value="InterPro"/>
</dbReference>
<dbReference type="OrthoDB" id="9782876at2"/>
<dbReference type="Proteomes" id="UP000321790">
    <property type="component" value="Unassembled WGS sequence"/>
</dbReference>
<dbReference type="AlphaFoldDB" id="A0A5C7AYH5"/>
<keyword evidence="4" id="KW-0862">Zinc</keyword>
<protein>
    <submittedName>
        <fullName evidence="7">Succinylglutamate desuccinylase</fullName>
    </submittedName>
</protein>
<dbReference type="PIRSF" id="PIRSF039012">
    <property type="entry name" value="ASP"/>
    <property type="match status" value="1"/>
</dbReference>
<dbReference type="RefSeq" id="WP_147130906.1">
    <property type="nucleotide sequence ID" value="NZ_VOSC01000007.1"/>
</dbReference>
<keyword evidence="2" id="KW-0479">Metal-binding</keyword>
<comment type="cofactor">
    <cofactor evidence="1">
        <name>Zn(2+)</name>
        <dbReference type="ChEBI" id="CHEBI:29105"/>
    </cofactor>
</comment>
<dbReference type="PANTHER" id="PTHR37326:SF1">
    <property type="entry name" value="BLL3975 PROTEIN"/>
    <property type="match status" value="1"/>
</dbReference>
<accession>A0A5C7AYH5</accession>
<evidence type="ECO:0000256" key="3">
    <source>
        <dbReference type="ARBA" id="ARBA00022801"/>
    </source>
</evidence>
<evidence type="ECO:0000256" key="4">
    <source>
        <dbReference type="ARBA" id="ARBA00022833"/>
    </source>
</evidence>
<dbReference type="EMBL" id="VOSC01000007">
    <property type="protein sequence ID" value="TXE13866.1"/>
    <property type="molecule type" value="Genomic_DNA"/>
</dbReference>
<dbReference type="GO" id="GO:0016788">
    <property type="term" value="F:hydrolase activity, acting on ester bonds"/>
    <property type="evidence" value="ECO:0007669"/>
    <property type="project" value="InterPro"/>
</dbReference>
<keyword evidence="8" id="KW-1185">Reference proteome</keyword>
<evidence type="ECO:0000256" key="2">
    <source>
        <dbReference type="ARBA" id="ARBA00022723"/>
    </source>
</evidence>
<gene>
    <name evidence="7" type="ORF">FUA26_01955</name>
</gene>
<feature type="chain" id="PRO_5023059490" evidence="5">
    <location>
        <begin position="19"/>
        <end position="349"/>
    </location>
</feature>
<feature type="domain" description="Succinylglutamate desuccinylase/Aspartoacylase catalytic" evidence="6">
    <location>
        <begin position="61"/>
        <end position="256"/>
    </location>
</feature>
<reference evidence="8" key="1">
    <citation type="submission" date="2019-08" db="EMBL/GenBank/DDBJ databases">
        <title>Seonamhaeicola sediminis sp. nov., isolated from marine sediment.</title>
        <authorList>
            <person name="Cao W.R."/>
        </authorList>
    </citation>
    <scope>NUCLEOTIDE SEQUENCE [LARGE SCALE GENOMIC DNA]</scope>
    <source>
        <strain evidence="8">Gy8</strain>
    </source>
</reference>
<dbReference type="InterPro" id="IPR053138">
    <property type="entry name" value="N-alpha-Ac-DABA_deacetylase"/>
</dbReference>
<dbReference type="Gene3D" id="3.40.630.10">
    <property type="entry name" value="Zn peptidases"/>
    <property type="match status" value="1"/>
</dbReference>
<dbReference type="PANTHER" id="PTHR37326">
    <property type="entry name" value="BLL3975 PROTEIN"/>
    <property type="match status" value="1"/>
</dbReference>
<keyword evidence="3" id="KW-0378">Hydrolase</keyword>
<proteinExistence type="predicted"/>
<dbReference type="CDD" id="cd18174">
    <property type="entry name" value="M14_ASTE_ASPA_like"/>
    <property type="match status" value="1"/>
</dbReference>
<evidence type="ECO:0000256" key="5">
    <source>
        <dbReference type="SAM" id="SignalP"/>
    </source>
</evidence>
<feature type="signal peptide" evidence="5">
    <location>
        <begin position="1"/>
        <end position="18"/>
    </location>
</feature>
<organism evidence="7 8">
    <name type="scientific">Seonamhaeicola algicola</name>
    <dbReference type="NCBI Taxonomy" id="1719036"/>
    <lineage>
        <taxon>Bacteria</taxon>
        <taxon>Pseudomonadati</taxon>
        <taxon>Bacteroidota</taxon>
        <taxon>Flavobacteriia</taxon>
        <taxon>Flavobacteriales</taxon>
        <taxon>Flavobacteriaceae</taxon>
    </lineage>
</organism>
<dbReference type="InterPro" id="IPR043795">
    <property type="entry name" value="N-alpha-Ac-DABA-like"/>
</dbReference>
<name>A0A5C7AYH5_9FLAO</name>
<evidence type="ECO:0000259" key="6">
    <source>
        <dbReference type="Pfam" id="PF24827"/>
    </source>
</evidence>
<dbReference type="GO" id="GO:0046872">
    <property type="term" value="F:metal ion binding"/>
    <property type="evidence" value="ECO:0007669"/>
    <property type="project" value="UniProtKB-KW"/>
</dbReference>